<evidence type="ECO:0000313" key="1">
    <source>
        <dbReference type="EMBL" id="MBC3948721.1"/>
    </source>
</evidence>
<accession>A0ABR7AUX2</accession>
<gene>
    <name evidence="1" type="ORF">H8S59_02930</name>
</gene>
<dbReference type="Proteomes" id="UP000651852">
    <property type="component" value="Unassembled WGS sequence"/>
</dbReference>
<dbReference type="EMBL" id="JACONW010000007">
    <property type="protein sequence ID" value="MBC3948721.1"/>
    <property type="molecule type" value="Genomic_DNA"/>
</dbReference>
<sequence length="218" mass="23576">MNTQHLSLVAPTIPIAQPDGLIKTNDLTSDVVIYFPIWKEAHLGDSCQLLLTGRPIGDMKKISESMLDPTVELSLTIPVGHLNENGVYSVAYQVTAYPGGGTAESDVKHIQIDRTPAGGPLLGPVLLPDHGFGILRGKIPSYAGMEPGDVIQTVCNGIQGPTYRVQPENLTTSPIEVSFTQEFLEGLFSDRVTITYHVTDRAGNRSILAQSVELTIQR</sequence>
<reference evidence="1 2" key="1">
    <citation type="submission" date="2020-08" db="EMBL/GenBank/DDBJ databases">
        <title>Putative novel bacterial strains isolated from necrotic wheat leaf tissues caused by Xanthomonas translucens.</title>
        <authorList>
            <person name="Tambong J.T."/>
        </authorList>
    </citation>
    <scope>NUCLEOTIDE SEQUENCE [LARGE SCALE GENOMIC DNA]</scope>
    <source>
        <strain evidence="1 2">DOAB 1069</strain>
    </source>
</reference>
<evidence type="ECO:0000313" key="2">
    <source>
        <dbReference type="Proteomes" id="UP000651852"/>
    </source>
</evidence>
<protein>
    <submittedName>
        <fullName evidence="1">Uncharacterized protein</fullName>
    </submittedName>
</protein>
<name>A0ABR7AUX2_9PSED</name>
<dbReference type="RefSeq" id="WP_187520460.1">
    <property type="nucleotide sequence ID" value="NZ_JACONW010000007.1"/>
</dbReference>
<organism evidence="1 2">
    <name type="scientific">Pseudomonas folii</name>
    <dbReference type="NCBI Taxonomy" id="2762593"/>
    <lineage>
        <taxon>Bacteria</taxon>
        <taxon>Pseudomonadati</taxon>
        <taxon>Pseudomonadota</taxon>
        <taxon>Gammaproteobacteria</taxon>
        <taxon>Pseudomonadales</taxon>
        <taxon>Pseudomonadaceae</taxon>
        <taxon>Pseudomonas</taxon>
    </lineage>
</organism>
<keyword evidence="2" id="KW-1185">Reference proteome</keyword>
<comment type="caution">
    <text evidence="1">The sequence shown here is derived from an EMBL/GenBank/DDBJ whole genome shotgun (WGS) entry which is preliminary data.</text>
</comment>
<proteinExistence type="predicted"/>